<feature type="non-terminal residue" evidence="1">
    <location>
        <position position="148"/>
    </location>
</feature>
<reference evidence="2" key="1">
    <citation type="submission" date="2011-07" db="EMBL/GenBank/DDBJ databases">
        <title>Divergent evolution of antigenic variation in African trypanosomes.</title>
        <authorList>
            <person name="Jackson A.P."/>
            <person name="Berry A."/>
            <person name="Allison H.C."/>
            <person name="Burton P."/>
            <person name="Anderson J."/>
            <person name="Aslett M."/>
            <person name="Brown R."/>
            <person name="Corton N."/>
            <person name="Harris D."/>
            <person name="Hauser H."/>
            <person name="Gamble J."/>
            <person name="Gilderthorp R."/>
            <person name="McQuillan J."/>
            <person name="Quail M.A."/>
            <person name="Sanders M."/>
            <person name="Van Tonder A."/>
            <person name="Ginger M.L."/>
            <person name="Donelson J.E."/>
            <person name="Field M.C."/>
            <person name="Barry J.D."/>
            <person name="Berriman M."/>
            <person name="Hertz-Fowler C."/>
        </authorList>
    </citation>
    <scope>NUCLEOTIDE SEQUENCE [LARGE SCALE GENOMIC DNA]</scope>
    <source>
        <strain evidence="2">IL3000</strain>
    </source>
</reference>
<accession>F9WEN2</accession>
<reference evidence="1 2" key="2">
    <citation type="journal article" date="2012" name="Proc. Natl. Acad. Sci. U.S.A.">
        <title>Antigenic diversity is generated by distinct evolutionary mechanisms in African trypanosome species.</title>
        <authorList>
            <person name="Jackson A.P."/>
            <person name="Berry A."/>
            <person name="Aslett M."/>
            <person name="Allison H.C."/>
            <person name="Burton P."/>
            <person name="Vavrova-Anderson J."/>
            <person name="Brown R."/>
            <person name="Browne H."/>
            <person name="Corton N."/>
            <person name="Hauser H."/>
            <person name="Gamble J."/>
            <person name="Gilderthorp R."/>
            <person name="Marcello L."/>
            <person name="McQuillan J."/>
            <person name="Otto T.D."/>
            <person name="Quail M.A."/>
            <person name="Sanders M.J."/>
            <person name="van Tonder A."/>
            <person name="Ginger M.L."/>
            <person name="Field M.C."/>
            <person name="Barry J.D."/>
            <person name="Hertz-Fowler C."/>
            <person name="Berriman M."/>
        </authorList>
    </citation>
    <scope>NUCLEOTIDE SEQUENCE [LARGE SCALE GENOMIC DNA]</scope>
    <source>
        <strain evidence="1 2">IL3000</strain>
    </source>
</reference>
<dbReference type="AlphaFoldDB" id="F9WEN2"/>
<organism evidence="1 2">
    <name type="scientific">Trypanosoma congolense (strain IL3000)</name>
    <dbReference type="NCBI Taxonomy" id="1068625"/>
    <lineage>
        <taxon>Eukaryota</taxon>
        <taxon>Discoba</taxon>
        <taxon>Euglenozoa</taxon>
        <taxon>Kinetoplastea</taxon>
        <taxon>Metakinetoplastina</taxon>
        <taxon>Trypanosomatida</taxon>
        <taxon>Trypanosomatidae</taxon>
        <taxon>Trypanosoma</taxon>
        <taxon>Nannomonas</taxon>
    </lineage>
</organism>
<evidence type="ECO:0000313" key="1">
    <source>
        <dbReference type="EMBL" id="CCD15743.1"/>
    </source>
</evidence>
<comment type="caution">
    <text evidence="1">The sequence shown here is derived from an EMBL/GenBank/DDBJ whole genome shotgun (WGS) entry which is preliminary data.</text>
</comment>
<dbReference type="Proteomes" id="UP000000702">
    <property type="component" value="Unassembled WGS sequence"/>
</dbReference>
<gene>
    <name evidence="1" type="ORF">TCIL3000_0_07540</name>
</gene>
<sequence length="148" mass="16525">MHVTARLKALWRCFMHVPVQWGVAGGEIRPSARVASPHTQRSAHFHPHCVNTAPSAAVQHMALKHLPCHVMLSPPLLGVPLRTPLHYPHNSCTAALPVSQRVTTARCVRHQTPPHHEASHRHTMCHNSHTAQIAQTKTQRAETMRFPC</sequence>
<proteinExistence type="predicted"/>
<evidence type="ECO:0000313" key="2">
    <source>
        <dbReference type="Proteomes" id="UP000000702"/>
    </source>
</evidence>
<keyword evidence="2" id="KW-1185">Reference proteome</keyword>
<name>F9WEN2_TRYCI</name>
<protein>
    <submittedName>
        <fullName evidence="1">Uncharacterized protein</fullName>
    </submittedName>
</protein>
<dbReference type="EMBL" id="CAEQ01002040">
    <property type="protein sequence ID" value="CCD15743.1"/>
    <property type="molecule type" value="Genomic_DNA"/>
</dbReference>